<proteinExistence type="predicted"/>
<dbReference type="Proteomes" id="UP001500454">
    <property type="component" value="Unassembled WGS sequence"/>
</dbReference>
<feature type="compositionally biased region" description="Low complexity" evidence="1">
    <location>
        <begin position="25"/>
        <end position="45"/>
    </location>
</feature>
<organism evidence="2 3">
    <name type="scientific">Hymenobacter koreensis</name>
    <dbReference type="NCBI Taxonomy" id="1084523"/>
    <lineage>
        <taxon>Bacteria</taxon>
        <taxon>Pseudomonadati</taxon>
        <taxon>Bacteroidota</taxon>
        <taxon>Cytophagia</taxon>
        <taxon>Cytophagales</taxon>
        <taxon>Hymenobacteraceae</taxon>
        <taxon>Hymenobacter</taxon>
    </lineage>
</organism>
<feature type="region of interest" description="Disordered" evidence="1">
    <location>
        <begin position="25"/>
        <end position="46"/>
    </location>
</feature>
<reference evidence="3" key="1">
    <citation type="journal article" date="2019" name="Int. J. Syst. Evol. Microbiol.">
        <title>The Global Catalogue of Microorganisms (GCM) 10K type strain sequencing project: providing services to taxonomists for standard genome sequencing and annotation.</title>
        <authorList>
            <consortium name="The Broad Institute Genomics Platform"/>
            <consortium name="The Broad Institute Genome Sequencing Center for Infectious Disease"/>
            <person name="Wu L."/>
            <person name="Ma J."/>
        </authorList>
    </citation>
    <scope>NUCLEOTIDE SEQUENCE [LARGE SCALE GENOMIC DNA]</scope>
    <source>
        <strain evidence="3">JCM 17924</strain>
    </source>
</reference>
<protein>
    <submittedName>
        <fullName evidence="2">Uncharacterized protein</fullName>
    </submittedName>
</protein>
<dbReference type="RefSeq" id="WP_345227370.1">
    <property type="nucleotide sequence ID" value="NZ_BAABHA010000015.1"/>
</dbReference>
<evidence type="ECO:0000256" key="1">
    <source>
        <dbReference type="SAM" id="MobiDB-lite"/>
    </source>
</evidence>
<evidence type="ECO:0000313" key="2">
    <source>
        <dbReference type="EMBL" id="GAA4391848.1"/>
    </source>
</evidence>
<comment type="caution">
    <text evidence="2">The sequence shown here is derived from an EMBL/GenBank/DDBJ whole genome shotgun (WGS) entry which is preliminary data.</text>
</comment>
<gene>
    <name evidence="2" type="ORF">GCM10023186_41610</name>
</gene>
<accession>A0ABP8JJT9</accession>
<name>A0ABP8JJT9_9BACT</name>
<dbReference type="EMBL" id="BAABHA010000015">
    <property type="protein sequence ID" value="GAA4391848.1"/>
    <property type="molecule type" value="Genomic_DNA"/>
</dbReference>
<keyword evidence="3" id="KW-1185">Reference proteome</keyword>
<evidence type="ECO:0000313" key="3">
    <source>
        <dbReference type="Proteomes" id="UP001500454"/>
    </source>
</evidence>
<sequence length="367" mass="38805">MEDTTPDFTPDTPQPNPVAEAFAAAARGEAPAEPAPTPAVSAPAVSETVAVEPGTAEPVAETAPVVAPVDYAAWLKEQVGVEDVTVLKSQLQLAQEAEAFKANQRDAQDVALRQWVADKPAEAAAYFQLQAQDFAKLAEDDPREVMLQAFQARNPAMPADIALDEFVLEFARKFPNLSFEDADNPDFQRDQRRLGFAAQQDAAYMQEQQQAAKIAALPQAAPPTEGPSAEDQQKNIDAHLQAVDAYFAQPAEIEFSIDGAAVKVGVENTPATKAFMDDYVGGLQAFLFPDGQQLSLDRVAALAAFATDPDGFAKHLYTAGKSAVGPSVPMGQLVNSAPAASASAAGGPTNSAAVAEAFRQLQERGTH</sequence>